<dbReference type="SUPFAM" id="SSF56436">
    <property type="entry name" value="C-type lectin-like"/>
    <property type="match status" value="1"/>
</dbReference>
<sequence>MTPKSNPYAFPLHFKDYAATPVPSLEEWEILWKAWDCVTTQMIPAEALMEQPIPLRNPLEFYVGHIPTFEDIHLSRATGTPLTEPASYAQFFERGIDPDVDDPTQCHDHNMLCPNFEEMAQAAALKRVENKWFRIPEQELTIGFEDPESDDGPDSLPATWLRMTIAVNNGQPDDSSTKEGSTIRHVSGLPEGSTKSPQNDFIHHEHMRNNGFDKSRGSEDDAVQAFIAEHRIRTVWGPIPLLCALDWPAMISYNDATSYADWVGGGVRIPSLHEVRSIHEFVDEQRRKTKSADGNTNKKNKNMHTDPGAIFTDLTGANVGLQNFHPTPVTHRGDSLCGLGDFGGAWEWTSSLFAPQPSFKPMDIYPGYSYDFMDQKHLVSVGGSWALPPRIAGRKSFQNWWQKGYAYPWVAVRLVRDLNNKR</sequence>
<keyword evidence="3" id="KW-0430">Lectin</keyword>
<keyword evidence="4" id="KW-1185">Reference proteome</keyword>
<dbReference type="EMBL" id="AZGY01000025">
    <property type="protein sequence ID" value="KZZ89434.1"/>
    <property type="molecule type" value="Genomic_DNA"/>
</dbReference>
<proteinExistence type="predicted"/>
<dbReference type="PANTHER" id="PTHR43397">
    <property type="entry name" value="ERGOTHIONEINE BIOSYNTHESIS PROTEIN 1"/>
    <property type="match status" value="1"/>
</dbReference>
<organism evidence="3 4">
    <name type="scientific">Moelleriella libera RCEF 2490</name>
    <dbReference type="NCBI Taxonomy" id="1081109"/>
    <lineage>
        <taxon>Eukaryota</taxon>
        <taxon>Fungi</taxon>
        <taxon>Dikarya</taxon>
        <taxon>Ascomycota</taxon>
        <taxon>Pezizomycotina</taxon>
        <taxon>Sordariomycetes</taxon>
        <taxon>Hypocreomycetidae</taxon>
        <taxon>Hypocreales</taxon>
        <taxon>Clavicipitaceae</taxon>
        <taxon>Moelleriella</taxon>
    </lineage>
</organism>
<evidence type="ECO:0000313" key="3">
    <source>
        <dbReference type="EMBL" id="KZZ89434.1"/>
    </source>
</evidence>
<dbReference type="InterPro" id="IPR051128">
    <property type="entry name" value="EgtD_Methyltrsf_superfamily"/>
</dbReference>
<feature type="domain" description="Sulfatase-modifying factor enzyme-like" evidence="2">
    <location>
        <begin position="245"/>
        <end position="416"/>
    </location>
</feature>
<evidence type="ECO:0000313" key="4">
    <source>
        <dbReference type="Proteomes" id="UP000078544"/>
    </source>
</evidence>
<evidence type="ECO:0000259" key="2">
    <source>
        <dbReference type="Pfam" id="PF03781"/>
    </source>
</evidence>
<dbReference type="AlphaFoldDB" id="A0A167WYR4"/>
<dbReference type="Gene3D" id="3.90.1580.10">
    <property type="entry name" value="paralog of FGE (formylglycine-generating enzyme)"/>
    <property type="match status" value="1"/>
</dbReference>
<gene>
    <name evidence="3" type="ORF">AAL_07733</name>
</gene>
<name>A0A167WYR4_9HYPO</name>
<dbReference type="InterPro" id="IPR016187">
    <property type="entry name" value="CTDL_fold"/>
</dbReference>
<dbReference type="Proteomes" id="UP000078544">
    <property type="component" value="Unassembled WGS sequence"/>
</dbReference>
<feature type="region of interest" description="Disordered" evidence="1">
    <location>
        <begin position="284"/>
        <end position="307"/>
    </location>
</feature>
<evidence type="ECO:0000256" key="1">
    <source>
        <dbReference type="SAM" id="MobiDB-lite"/>
    </source>
</evidence>
<dbReference type="InterPro" id="IPR005532">
    <property type="entry name" value="SUMF_dom"/>
</dbReference>
<dbReference type="STRING" id="1081109.A0A167WYR4"/>
<dbReference type="Pfam" id="PF03781">
    <property type="entry name" value="FGE-sulfatase"/>
    <property type="match status" value="1"/>
</dbReference>
<feature type="region of interest" description="Disordered" evidence="1">
    <location>
        <begin position="169"/>
        <end position="200"/>
    </location>
</feature>
<dbReference type="OrthoDB" id="659at2759"/>
<accession>A0A167WYR4</accession>
<dbReference type="GO" id="GO:0030246">
    <property type="term" value="F:carbohydrate binding"/>
    <property type="evidence" value="ECO:0007669"/>
    <property type="project" value="UniProtKB-KW"/>
</dbReference>
<reference evidence="3 4" key="1">
    <citation type="journal article" date="2016" name="Genome Biol. Evol.">
        <title>Divergent and convergent evolution of fungal pathogenicity.</title>
        <authorList>
            <person name="Shang Y."/>
            <person name="Xiao G."/>
            <person name="Zheng P."/>
            <person name="Cen K."/>
            <person name="Zhan S."/>
            <person name="Wang C."/>
        </authorList>
    </citation>
    <scope>NUCLEOTIDE SEQUENCE [LARGE SCALE GENOMIC DNA]</scope>
    <source>
        <strain evidence="3 4">RCEF 2490</strain>
    </source>
</reference>
<feature type="compositionally biased region" description="Polar residues" evidence="1">
    <location>
        <begin position="169"/>
        <end position="180"/>
    </location>
</feature>
<dbReference type="PANTHER" id="PTHR43397:SF1">
    <property type="entry name" value="ERGOTHIONEINE BIOSYNTHESIS PROTEIN 1"/>
    <property type="match status" value="1"/>
</dbReference>
<dbReference type="InterPro" id="IPR042095">
    <property type="entry name" value="SUMF_sf"/>
</dbReference>
<comment type="caution">
    <text evidence="3">The sequence shown here is derived from an EMBL/GenBank/DDBJ whole genome shotgun (WGS) entry which is preliminary data.</text>
</comment>
<protein>
    <submittedName>
        <fullName evidence="3">C-type lectin fold protein</fullName>
    </submittedName>
</protein>